<dbReference type="EMBL" id="CP114413">
    <property type="protein sequence ID" value="WAZ26166.1"/>
    <property type="molecule type" value="Genomic_DNA"/>
</dbReference>
<proteinExistence type="predicted"/>
<protein>
    <submittedName>
        <fullName evidence="1">Uncharacterized protein</fullName>
    </submittedName>
</protein>
<evidence type="ECO:0000313" key="1">
    <source>
        <dbReference type="EMBL" id="WAZ26166.1"/>
    </source>
</evidence>
<reference evidence="1" key="1">
    <citation type="submission" date="2022-12" db="EMBL/GenBank/DDBJ databases">
        <authorList>
            <person name="Ruckert C."/>
            <person name="Busche T."/>
            <person name="Kalinowski J."/>
            <person name="Wittmann C."/>
        </authorList>
    </citation>
    <scope>NUCLEOTIDE SEQUENCE</scope>
    <source>
        <strain evidence="1">DSM 40467</strain>
    </source>
</reference>
<dbReference type="RefSeq" id="WP_269663650.1">
    <property type="nucleotide sequence ID" value="NZ_CP114413.1"/>
</dbReference>
<accession>A0ABY7KT72</accession>
<gene>
    <name evidence="1" type="ORF">STRCI_007717</name>
</gene>
<keyword evidence="2" id="KW-1185">Reference proteome</keyword>
<evidence type="ECO:0000313" key="2">
    <source>
        <dbReference type="Proteomes" id="UP001164439"/>
    </source>
</evidence>
<name>A0ABY7KT72_9ACTN</name>
<organism evidence="1 2">
    <name type="scientific">Streptomyces cinnabarinus</name>
    <dbReference type="NCBI Taxonomy" id="67287"/>
    <lineage>
        <taxon>Bacteria</taxon>
        <taxon>Bacillati</taxon>
        <taxon>Actinomycetota</taxon>
        <taxon>Actinomycetes</taxon>
        <taxon>Kitasatosporales</taxon>
        <taxon>Streptomycetaceae</taxon>
        <taxon>Streptomyces</taxon>
    </lineage>
</organism>
<dbReference type="Proteomes" id="UP001164439">
    <property type="component" value="Chromosome"/>
</dbReference>
<sequence>MTPLAAPAADVLHIVSDPRTPVFVTAMAGGRLRYGYWRAAGPGGGVGGCHVALPTEVCEALRSAGRITLGAPVSDPGKTTYRVSAVCAGAEAGRGRARAA</sequence>